<evidence type="ECO:0000313" key="2">
    <source>
        <dbReference type="EMBL" id="GFA53186.1"/>
    </source>
</evidence>
<dbReference type="Pfam" id="PF26133">
    <property type="entry name" value="DUF8039"/>
    <property type="match status" value="1"/>
</dbReference>
<reference evidence="2" key="1">
    <citation type="journal article" date="2019" name="Sci. Rep.">
        <title>Draft genome of Tanacetum cinerariifolium, the natural source of mosquito coil.</title>
        <authorList>
            <person name="Yamashiro T."/>
            <person name="Shiraishi A."/>
            <person name="Satake H."/>
            <person name="Nakayama K."/>
        </authorList>
    </citation>
    <scope>NUCLEOTIDE SEQUENCE</scope>
</reference>
<organism evidence="2">
    <name type="scientific">Tanacetum cinerariifolium</name>
    <name type="common">Dalmatian daisy</name>
    <name type="synonym">Chrysanthemum cinerariifolium</name>
    <dbReference type="NCBI Taxonomy" id="118510"/>
    <lineage>
        <taxon>Eukaryota</taxon>
        <taxon>Viridiplantae</taxon>
        <taxon>Streptophyta</taxon>
        <taxon>Embryophyta</taxon>
        <taxon>Tracheophyta</taxon>
        <taxon>Spermatophyta</taxon>
        <taxon>Magnoliopsida</taxon>
        <taxon>eudicotyledons</taxon>
        <taxon>Gunneridae</taxon>
        <taxon>Pentapetalae</taxon>
        <taxon>asterids</taxon>
        <taxon>campanulids</taxon>
        <taxon>Asterales</taxon>
        <taxon>Asteraceae</taxon>
        <taxon>Asteroideae</taxon>
        <taxon>Anthemideae</taxon>
        <taxon>Anthemidinae</taxon>
        <taxon>Tanacetum</taxon>
    </lineage>
</organism>
<comment type="caution">
    <text evidence="2">The sequence shown here is derived from an EMBL/GenBank/DDBJ whole genome shotgun (WGS) entry which is preliminary data.</text>
</comment>
<protein>
    <recommendedName>
        <fullName evidence="1">DUF8039 domain-containing protein</fullName>
    </recommendedName>
</protein>
<sequence>DGIIHEVPIIPTYIKVTVDKVLPAHKTVKLPVLGEDESVTMLGQAIGSFFQWPRCRISCMKEVTPTSKNKDQQMKTTMPTTSVTALEIDLVAENTTSTPIPQQKDALPNAQKAVKKAFAQVAIKRAPNQK</sequence>
<feature type="domain" description="DUF8039" evidence="1">
    <location>
        <begin position="3"/>
        <end position="58"/>
    </location>
</feature>
<dbReference type="AlphaFoldDB" id="A0A699JRA6"/>
<dbReference type="InterPro" id="IPR058352">
    <property type="entry name" value="DUF8039"/>
</dbReference>
<dbReference type="EMBL" id="BKCJ010440496">
    <property type="protein sequence ID" value="GFA53186.1"/>
    <property type="molecule type" value="Genomic_DNA"/>
</dbReference>
<name>A0A699JRA6_TANCI</name>
<gene>
    <name evidence="2" type="ORF">Tci_625158</name>
</gene>
<proteinExistence type="predicted"/>
<feature type="non-terminal residue" evidence="2">
    <location>
        <position position="1"/>
    </location>
</feature>
<accession>A0A699JRA6</accession>
<evidence type="ECO:0000259" key="1">
    <source>
        <dbReference type="Pfam" id="PF26133"/>
    </source>
</evidence>